<proteinExistence type="predicted"/>
<keyword evidence="3" id="KW-1185">Reference proteome</keyword>
<gene>
    <name evidence="2" type="ORF">PG994_007521</name>
</gene>
<feature type="chain" id="PRO_5045240701" evidence="1">
    <location>
        <begin position="22"/>
        <end position="64"/>
    </location>
</feature>
<organism evidence="2 3">
    <name type="scientific">Apiospora phragmitis</name>
    <dbReference type="NCBI Taxonomy" id="2905665"/>
    <lineage>
        <taxon>Eukaryota</taxon>
        <taxon>Fungi</taxon>
        <taxon>Dikarya</taxon>
        <taxon>Ascomycota</taxon>
        <taxon>Pezizomycotina</taxon>
        <taxon>Sordariomycetes</taxon>
        <taxon>Xylariomycetidae</taxon>
        <taxon>Amphisphaeriales</taxon>
        <taxon>Apiosporaceae</taxon>
        <taxon>Apiospora</taxon>
    </lineage>
</organism>
<dbReference type="EMBL" id="JAQQWL010000007">
    <property type="protein sequence ID" value="KAK8064883.1"/>
    <property type="molecule type" value="Genomic_DNA"/>
</dbReference>
<evidence type="ECO:0000313" key="2">
    <source>
        <dbReference type="EMBL" id="KAK8064883.1"/>
    </source>
</evidence>
<comment type="caution">
    <text evidence="2">The sequence shown here is derived from an EMBL/GenBank/DDBJ whole genome shotgun (WGS) entry which is preliminary data.</text>
</comment>
<dbReference type="GeneID" id="92091993"/>
<protein>
    <submittedName>
        <fullName evidence="2">Uncharacterized protein</fullName>
    </submittedName>
</protein>
<reference evidence="2 3" key="1">
    <citation type="submission" date="2023-01" db="EMBL/GenBank/DDBJ databases">
        <title>Analysis of 21 Apiospora genomes using comparative genomics revels a genus with tremendous synthesis potential of carbohydrate active enzymes and secondary metabolites.</title>
        <authorList>
            <person name="Sorensen T."/>
        </authorList>
    </citation>
    <scope>NUCLEOTIDE SEQUENCE [LARGE SCALE GENOMIC DNA]</scope>
    <source>
        <strain evidence="2 3">CBS 135458</strain>
    </source>
</reference>
<feature type="signal peptide" evidence="1">
    <location>
        <begin position="1"/>
        <end position="21"/>
    </location>
</feature>
<name>A0ABR1V149_9PEZI</name>
<sequence>MRGRRHNWWSRFSALWFFVLTEDHWVEENFGKLEQQTQREIQGRTIFCHAFPWQPRYGDTPEQE</sequence>
<dbReference type="Proteomes" id="UP001480595">
    <property type="component" value="Unassembled WGS sequence"/>
</dbReference>
<dbReference type="RefSeq" id="XP_066715872.1">
    <property type="nucleotide sequence ID" value="XM_066858930.1"/>
</dbReference>
<keyword evidence="1" id="KW-0732">Signal</keyword>
<evidence type="ECO:0000313" key="3">
    <source>
        <dbReference type="Proteomes" id="UP001480595"/>
    </source>
</evidence>
<evidence type="ECO:0000256" key="1">
    <source>
        <dbReference type="SAM" id="SignalP"/>
    </source>
</evidence>
<accession>A0ABR1V149</accession>